<dbReference type="Proteomes" id="UP000236728">
    <property type="component" value="Unassembled WGS sequence"/>
</dbReference>
<dbReference type="InterPro" id="IPR007267">
    <property type="entry name" value="GtrA_DPMS_TM"/>
</dbReference>
<comment type="similarity">
    <text evidence="2">Belongs to the GtrA family.</text>
</comment>
<proteinExistence type="inferred from homology"/>
<dbReference type="GO" id="GO:0005886">
    <property type="term" value="C:plasma membrane"/>
    <property type="evidence" value="ECO:0007669"/>
    <property type="project" value="TreeGrafter"/>
</dbReference>
<evidence type="ECO:0000259" key="7">
    <source>
        <dbReference type="Pfam" id="PF04138"/>
    </source>
</evidence>
<evidence type="ECO:0000256" key="1">
    <source>
        <dbReference type="ARBA" id="ARBA00004141"/>
    </source>
</evidence>
<feature type="transmembrane region" description="Helical" evidence="6">
    <location>
        <begin position="73"/>
        <end position="91"/>
    </location>
</feature>
<evidence type="ECO:0000256" key="3">
    <source>
        <dbReference type="ARBA" id="ARBA00022692"/>
    </source>
</evidence>
<comment type="subcellular location">
    <subcellularLocation>
        <location evidence="1">Membrane</location>
        <topology evidence="1">Multi-pass membrane protein</topology>
    </subcellularLocation>
</comment>
<reference evidence="8 9" key="1">
    <citation type="submission" date="2016-10" db="EMBL/GenBank/DDBJ databases">
        <authorList>
            <person name="de Groot N.N."/>
        </authorList>
    </citation>
    <scope>NUCLEOTIDE SEQUENCE [LARGE SCALE GENOMIC DNA]</scope>
    <source>
        <strain evidence="8 9">DSM 22489</strain>
    </source>
</reference>
<name>A0A1H5WM82_9BACT</name>
<gene>
    <name evidence="8" type="ORF">SAMN05421819_1646</name>
</gene>
<feature type="domain" description="GtrA/DPMS transmembrane" evidence="7">
    <location>
        <begin position="9"/>
        <end position="126"/>
    </location>
</feature>
<dbReference type="OrthoDB" id="9807815at2"/>
<dbReference type="PANTHER" id="PTHR38459">
    <property type="entry name" value="PROPHAGE BACTOPRENOL-LINKED GLUCOSE TRANSLOCASE HOMOLOG"/>
    <property type="match status" value="1"/>
</dbReference>
<dbReference type="PANTHER" id="PTHR38459:SF1">
    <property type="entry name" value="PROPHAGE BACTOPRENOL-LINKED GLUCOSE TRANSLOCASE HOMOLOG"/>
    <property type="match status" value="1"/>
</dbReference>
<protein>
    <submittedName>
        <fullName evidence="8">Putative flippase GtrA (Transmembrane translocase of bactoprenol-linked glucose)</fullName>
    </submittedName>
</protein>
<evidence type="ECO:0000256" key="6">
    <source>
        <dbReference type="SAM" id="Phobius"/>
    </source>
</evidence>
<accession>A0A1H5WM82</accession>
<dbReference type="Pfam" id="PF04138">
    <property type="entry name" value="GtrA_DPMS_TM"/>
    <property type="match status" value="1"/>
</dbReference>
<evidence type="ECO:0000313" key="9">
    <source>
        <dbReference type="Proteomes" id="UP000236728"/>
    </source>
</evidence>
<dbReference type="RefSeq" id="WP_103932551.1">
    <property type="nucleotide sequence ID" value="NZ_FNVA01000002.1"/>
</dbReference>
<dbReference type="EMBL" id="FNVA01000002">
    <property type="protein sequence ID" value="SEG00441.1"/>
    <property type="molecule type" value="Genomic_DNA"/>
</dbReference>
<keyword evidence="4 6" id="KW-1133">Transmembrane helix</keyword>
<keyword evidence="9" id="KW-1185">Reference proteome</keyword>
<dbReference type="AlphaFoldDB" id="A0A1H5WM82"/>
<feature type="transmembrane region" description="Helical" evidence="6">
    <location>
        <begin position="7"/>
        <end position="28"/>
    </location>
</feature>
<evidence type="ECO:0000256" key="4">
    <source>
        <dbReference type="ARBA" id="ARBA00022989"/>
    </source>
</evidence>
<dbReference type="GO" id="GO:0000271">
    <property type="term" value="P:polysaccharide biosynthetic process"/>
    <property type="evidence" value="ECO:0007669"/>
    <property type="project" value="InterPro"/>
</dbReference>
<feature type="transmembrane region" description="Helical" evidence="6">
    <location>
        <begin position="103"/>
        <end position="126"/>
    </location>
</feature>
<organism evidence="8 9">
    <name type="scientific">Bryocella elongata</name>
    <dbReference type="NCBI Taxonomy" id="863522"/>
    <lineage>
        <taxon>Bacteria</taxon>
        <taxon>Pseudomonadati</taxon>
        <taxon>Acidobacteriota</taxon>
        <taxon>Terriglobia</taxon>
        <taxon>Terriglobales</taxon>
        <taxon>Acidobacteriaceae</taxon>
        <taxon>Bryocella</taxon>
    </lineage>
</organism>
<sequence length="160" mass="17267">MSHLQRWIRFNAVGAIGVVLQLSLVAVFAKLLRLPASLAAAFAVELTLLFNFTLHRRITWPIRSTSHRYWPGLLRFHLGNGLVSLTGNTLLTPLLTHHGLPIVAANATAIALCSTANFILAAVWVFGRPAASSRNSGPVALLGSLQRIAKHASPAPARRL</sequence>
<evidence type="ECO:0000256" key="5">
    <source>
        <dbReference type="ARBA" id="ARBA00023136"/>
    </source>
</evidence>
<feature type="transmembrane region" description="Helical" evidence="6">
    <location>
        <begin position="34"/>
        <end position="52"/>
    </location>
</feature>
<evidence type="ECO:0000313" key="8">
    <source>
        <dbReference type="EMBL" id="SEG00441.1"/>
    </source>
</evidence>
<keyword evidence="5 6" id="KW-0472">Membrane</keyword>
<evidence type="ECO:0000256" key="2">
    <source>
        <dbReference type="ARBA" id="ARBA00009399"/>
    </source>
</evidence>
<keyword evidence="3 6" id="KW-0812">Transmembrane</keyword>
<dbReference type="InterPro" id="IPR051401">
    <property type="entry name" value="GtrA_CellWall_Glycosyl"/>
</dbReference>